<dbReference type="PROSITE" id="PS51037">
    <property type="entry name" value="YEATS"/>
    <property type="match status" value="1"/>
</dbReference>
<feature type="compositionally biased region" description="Low complexity" evidence="3">
    <location>
        <begin position="1"/>
        <end position="14"/>
    </location>
</feature>
<evidence type="ECO:0000259" key="4">
    <source>
        <dbReference type="PROSITE" id="PS51037"/>
    </source>
</evidence>
<sequence>MENSTATPSKSTTAPKKRRHSEYHDPDYGFGYDSPTSASKDKKRVKREQENEEDGEALNQRAERISPLRTGLNLDSVAQLKKFEEIVRAEFQRELTLKEQQLSEIDARLYQARQLLDKLRYHVVSEYYIKQQVPLTAADVSRVRSRDTLFGDGVEHAGAQLPLHPAVKKIVGKRPAPLQLNLPERTAATLAKQTIRLRNPANRRAERRRQQKIREQGIVTDHSQQENKNELNVTSCEEQPCTSRQAYKTQKEFDSTLSALNASRLNNKNKFFFVVGNTSKYLGDADSSVRNGQALAYKWLVYVQGKNLPQPPEAYLKKVRFQLHHSYRPNDIVDVHSPPFQLTRRGWGEFPMRIQLYFQEHLQQKPVQLMHTIVLDKTMCGLHTMGGETTVEVWLRSDAPATVDTIPPRTVKKEPHTTAGKSAPSLIKNTSTPLTISIAQKKEDLNESLTASVNNIDLSDDLKHIDPTALVSESLKLSSPIKKQPAEQLGPSEVPLRLDCVNNSAAISPCLAVAYSSMNGNTSNKKPQAMVTQLRKGHTASQFKNVIFQKEGKLYIIDPQQSKLKQAAKQQSLLKPQLSLLKQPTQQLSKRWHILQCIQNDHGYANMSSQEVPPPLAPPLSQRLSLEHLFCGIQFQNMRSAVEFLLRRLPLAGASIKEFPFGTLSLTAFMAQPALRQRFFEFMRGRTLLRCMRQHLRLQHLHTSGRELFWSTREIVAFARLHGYTPPLKVLCVARKKASSAVLPLSERVQQQLQEDPQSQLLEYCSLTSRSRLDSWLTKKIISLQSRTHRLDDEVFVDVQNLPPPPPSSRIQGPPNLTDNPLNHHMLYLPPPEELDAATQLVRDMCKEVGIVLHTEQSVPGVSQSLAITLLAHVLRMFIEKLVRRAVSTKLRQQQQPHAIETLPTAAANIELNLLPHDIARVIANSAELDFLGNSYLGVDHKES</sequence>
<evidence type="ECO:0000313" key="5">
    <source>
        <dbReference type="EMBL" id="EDW57649.1"/>
    </source>
</evidence>
<feature type="region of interest" description="Disordered" evidence="3">
    <location>
        <begin position="1"/>
        <end position="64"/>
    </location>
</feature>
<dbReference type="SMR" id="B4M8X3"/>
<dbReference type="OMA" id="MCKDINI"/>
<dbReference type="FunCoup" id="B4M8X3">
    <property type="interactions" value="65"/>
</dbReference>
<keyword evidence="1 2" id="KW-0539">Nucleus</keyword>
<dbReference type="InterPro" id="IPR055127">
    <property type="entry name" value="YEATS2_3HBD"/>
</dbReference>
<dbReference type="EMBL" id="CH940654">
    <property type="protein sequence ID" value="EDW57649.1"/>
    <property type="molecule type" value="Genomic_DNA"/>
</dbReference>
<dbReference type="GO" id="GO:0005634">
    <property type="term" value="C:nucleus"/>
    <property type="evidence" value="ECO:0007669"/>
    <property type="project" value="UniProtKB-SubCell"/>
</dbReference>
<dbReference type="InterPro" id="IPR005033">
    <property type="entry name" value="YEATS"/>
</dbReference>
<evidence type="ECO:0000256" key="2">
    <source>
        <dbReference type="PROSITE-ProRule" id="PRU00376"/>
    </source>
</evidence>
<dbReference type="PhylomeDB" id="B4M8X3"/>
<evidence type="ECO:0000256" key="3">
    <source>
        <dbReference type="SAM" id="MobiDB-lite"/>
    </source>
</evidence>
<dbReference type="InterPro" id="IPR055129">
    <property type="entry name" value="YEATS_dom"/>
</dbReference>
<dbReference type="AlphaFoldDB" id="B4M8X3"/>
<gene>
    <name evidence="5" type="primary">Dvir\GJ18202</name>
    <name evidence="5" type="ORF">Dvir_GJ18202</name>
</gene>
<accession>B4M8X3</accession>
<feature type="domain" description="YEATS" evidence="4">
    <location>
        <begin position="263"/>
        <end position="409"/>
    </location>
</feature>
<dbReference type="eggNOG" id="KOG3149">
    <property type="taxonomic scope" value="Eukaryota"/>
</dbReference>
<dbReference type="GO" id="GO:0006355">
    <property type="term" value="P:regulation of DNA-templated transcription"/>
    <property type="evidence" value="ECO:0007669"/>
    <property type="project" value="InterPro"/>
</dbReference>
<dbReference type="Proteomes" id="UP000008792">
    <property type="component" value="Unassembled WGS sequence"/>
</dbReference>
<dbReference type="KEGG" id="dvi:6634382"/>
<protein>
    <recommendedName>
        <fullName evidence="4">YEATS domain-containing protein</fullName>
    </recommendedName>
</protein>
<dbReference type="HOGENOM" id="CLU_317428_0_0_1"/>
<dbReference type="InterPro" id="IPR038704">
    <property type="entry name" value="YEAST_sf"/>
</dbReference>
<dbReference type="OrthoDB" id="1741717at2759"/>
<dbReference type="Pfam" id="PF22951">
    <property type="entry name" value="3HBD"/>
    <property type="match status" value="1"/>
</dbReference>
<name>B4M8X3_DROVI</name>
<dbReference type="Pfam" id="PF03366">
    <property type="entry name" value="YEATS"/>
    <property type="match status" value="1"/>
</dbReference>
<dbReference type="STRING" id="7244.B4M8X3"/>
<evidence type="ECO:0000313" key="6">
    <source>
        <dbReference type="Proteomes" id="UP000008792"/>
    </source>
</evidence>
<dbReference type="PANTHER" id="PTHR23195">
    <property type="entry name" value="YEATS DOMAIN"/>
    <property type="match status" value="1"/>
</dbReference>
<feature type="region of interest" description="Disordered" evidence="3">
    <location>
        <begin position="405"/>
        <end position="426"/>
    </location>
</feature>
<dbReference type="CDD" id="cd16907">
    <property type="entry name" value="YEATS_YEATS2_like"/>
    <property type="match status" value="1"/>
</dbReference>
<organism evidence="5 6">
    <name type="scientific">Drosophila virilis</name>
    <name type="common">Fruit fly</name>
    <dbReference type="NCBI Taxonomy" id="7244"/>
    <lineage>
        <taxon>Eukaryota</taxon>
        <taxon>Metazoa</taxon>
        <taxon>Ecdysozoa</taxon>
        <taxon>Arthropoda</taxon>
        <taxon>Hexapoda</taxon>
        <taxon>Insecta</taxon>
        <taxon>Pterygota</taxon>
        <taxon>Neoptera</taxon>
        <taxon>Endopterygota</taxon>
        <taxon>Diptera</taxon>
        <taxon>Brachycera</taxon>
        <taxon>Muscomorpha</taxon>
        <taxon>Ephydroidea</taxon>
        <taxon>Drosophilidae</taxon>
        <taxon>Drosophila</taxon>
    </lineage>
</organism>
<comment type="subcellular location">
    <subcellularLocation>
        <location evidence="2">Nucleus</location>
    </subcellularLocation>
</comment>
<reference evidence="5 6" key="1">
    <citation type="journal article" date="2007" name="Nature">
        <title>Evolution of genes and genomes on the Drosophila phylogeny.</title>
        <authorList>
            <consortium name="Drosophila 12 Genomes Consortium"/>
            <person name="Clark A.G."/>
            <person name="Eisen M.B."/>
            <person name="Smith D.R."/>
            <person name="Bergman C.M."/>
            <person name="Oliver B."/>
            <person name="Markow T.A."/>
            <person name="Kaufman T.C."/>
            <person name="Kellis M."/>
            <person name="Gelbart W."/>
            <person name="Iyer V.N."/>
            <person name="Pollard D.A."/>
            <person name="Sackton T.B."/>
            <person name="Larracuente A.M."/>
            <person name="Singh N.D."/>
            <person name="Abad J.P."/>
            <person name="Abt D.N."/>
            <person name="Adryan B."/>
            <person name="Aguade M."/>
            <person name="Akashi H."/>
            <person name="Anderson W.W."/>
            <person name="Aquadro C.F."/>
            <person name="Ardell D.H."/>
            <person name="Arguello R."/>
            <person name="Artieri C.G."/>
            <person name="Barbash D.A."/>
            <person name="Barker D."/>
            <person name="Barsanti P."/>
            <person name="Batterham P."/>
            <person name="Batzoglou S."/>
            <person name="Begun D."/>
            <person name="Bhutkar A."/>
            <person name="Blanco E."/>
            <person name="Bosak S.A."/>
            <person name="Bradley R.K."/>
            <person name="Brand A.D."/>
            <person name="Brent M.R."/>
            <person name="Brooks A.N."/>
            <person name="Brown R.H."/>
            <person name="Butlin R.K."/>
            <person name="Caggese C."/>
            <person name="Calvi B.R."/>
            <person name="Bernardo de Carvalho A."/>
            <person name="Caspi A."/>
            <person name="Castrezana S."/>
            <person name="Celniker S.E."/>
            <person name="Chang J.L."/>
            <person name="Chapple C."/>
            <person name="Chatterji S."/>
            <person name="Chinwalla A."/>
            <person name="Civetta A."/>
            <person name="Clifton S.W."/>
            <person name="Comeron J.M."/>
            <person name="Costello J.C."/>
            <person name="Coyne J.A."/>
            <person name="Daub J."/>
            <person name="David R.G."/>
            <person name="Delcher A.L."/>
            <person name="Delehaunty K."/>
            <person name="Do C.B."/>
            <person name="Ebling H."/>
            <person name="Edwards K."/>
            <person name="Eickbush T."/>
            <person name="Evans J.D."/>
            <person name="Filipski A."/>
            <person name="Findeiss S."/>
            <person name="Freyhult E."/>
            <person name="Fulton L."/>
            <person name="Fulton R."/>
            <person name="Garcia A.C."/>
            <person name="Gardiner A."/>
            <person name="Garfield D.A."/>
            <person name="Garvin B.E."/>
            <person name="Gibson G."/>
            <person name="Gilbert D."/>
            <person name="Gnerre S."/>
            <person name="Godfrey J."/>
            <person name="Good R."/>
            <person name="Gotea V."/>
            <person name="Gravely B."/>
            <person name="Greenberg A.J."/>
            <person name="Griffiths-Jones S."/>
            <person name="Gross S."/>
            <person name="Guigo R."/>
            <person name="Gustafson E.A."/>
            <person name="Haerty W."/>
            <person name="Hahn M.W."/>
            <person name="Halligan D.L."/>
            <person name="Halpern A.L."/>
            <person name="Halter G.M."/>
            <person name="Han M.V."/>
            <person name="Heger A."/>
            <person name="Hillier L."/>
            <person name="Hinrichs A.S."/>
            <person name="Holmes I."/>
            <person name="Hoskins R.A."/>
            <person name="Hubisz M.J."/>
            <person name="Hultmark D."/>
            <person name="Huntley M.A."/>
            <person name="Jaffe D.B."/>
            <person name="Jagadeeshan S."/>
            <person name="Jeck W.R."/>
            <person name="Johnson J."/>
            <person name="Jones C.D."/>
            <person name="Jordan W.C."/>
            <person name="Karpen G.H."/>
            <person name="Kataoka E."/>
            <person name="Keightley P.D."/>
            <person name="Kheradpour P."/>
            <person name="Kirkness E.F."/>
            <person name="Koerich L.B."/>
            <person name="Kristiansen K."/>
            <person name="Kudrna D."/>
            <person name="Kulathinal R.J."/>
            <person name="Kumar S."/>
            <person name="Kwok R."/>
            <person name="Lander E."/>
            <person name="Langley C.H."/>
            <person name="Lapoint R."/>
            <person name="Lazzaro B.P."/>
            <person name="Lee S.J."/>
            <person name="Levesque L."/>
            <person name="Li R."/>
            <person name="Lin C.F."/>
            <person name="Lin M.F."/>
            <person name="Lindblad-Toh K."/>
            <person name="Llopart A."/>
            <person name="Long M."/>
            <person name="Low L."/>
            <person name="Lozovsky E."/>
            <person name="Lu J."/>
            <person name="Luo M."/>
            <person name="Machado C.A."/>
            <person name="Makalowski W."/>
            <person name="Marzo M."/>
            <person name="Matsuda M."/>
            <person name="Matzkin L."/>
            <person name="McAllister B."/>
            <person name="McBride C.S."/>
            <person name="McKernan B."/>
            <person name="McKernan K."/>
            <person name="Mendez-Lago M."/>
            <person name="Minx P."/>
            <person name="Mollenhauer M.U."/>
            <person name="Montooth K."/>
            <person name="Mount S.M."/>
            <person name="Mu X."/>
            <person name="Myers E."/>
            <person name="Negre B."/>
            <person name="Newfeld S."/>
            <person name="Nielsen R."/>
            <person name="Noor M.A."/>
            <person name="O'Grady P."/>
            <person name="Pachter L."/>
            <person name="Papaceit M."/>
            <person name="Parisi M.J."/>
            <person name="Parisi M."/>
            <person name="Parts L."/>
            <person name="Pedersen J.S."/>
            <person name="Pesole G."/>
            <person name="Phillippy A.M."/>
            <person name="Ponting C.P."/>
            <person name="Pop M."/>
            <person name="Porcelli D."/>
            <person name="Powell J.R."/>
            <person name="Prohaska S."/>
            <person name="Pruitt K."/>
            <person name="Puig M."/>
            <person name="Quesneville H."/>
            <person name="Ram K.R."/>
            <person name="Rand D."/>
            <person name="Rasmussen M.D."/>
            <person name="Reed L.K."/>
            <person name="Reenan R."/>
            <person name="Reily A."/>
            <person name="Remington K.A."/>
            <person name="Rieger T.T."/>
            <person name="Ritchie M.G."/>
            <person name="Robin C."/>
            <person name="Rogers Y.H."/>
            <person name="Rohde C."/>
            <person name="Rozas J."/>
            <person name="Rubenfield M.J."/>
            <person name="Ruiz A."/>
            <person name="Russo S."/>
            <person name="Salzberg S.L."/>
            <person name="Sanchez-Gracia A."/>
            <person name="Saranga D.J."/>
            <person name="Sato H."/>
            <person name="Schaeffer S.W."/>
            <person name="Schatz M.C."/>
            <person name="Schlenke T."/>
            <person name="Schwartz R."/>
            <person name="Segarra C."/>
            <person name="Singh R.S."/>
            <person name="Sirot L."/>
            <person name="Sirota M."/>
            <person name="Sisneros N.B."/>
            <person name="Smith C.D."/>
            <person name="Smith T.F."/>
            <person name="Spieth J."/>
            <person name="Stage D.E."/>
            <person name="Stark A."/>
            <person name="Stephan W."/>
            <person name="Strausberg R.L."/>
            <person name="Strempel S."/>
            <person name="Sturgill D."/>
            <person name="Sutton G."/>
            <person name="Sutton G.G."/>
            <person name="Tao W."/>
            <person name="Teichmann S."/>
            <person name="Tobari Y.N."/>
            <person name="Tomimura Y."/>
            <person name="Tsolas J.M."/>
            <person name="Valente V.L."/>
            <person name="Venter E."/>
            <person name="Venter J.C."/>
            <person name="Vicario S."/>
            <person name="Vieira F.G."/>
            <person name="Vilella A.J."/>
            <person name="Villasante A."/>
            <person name="Walenz B."/>
            <person name="Wang J."/>
            <person name="Wasserman M."/>
            <person name="Watts T."/>
            <person name="Wilson D."/>
            <person name="Wilson R.K."/>
            <person name="Wing R.A."/>
            <person name="Wolfner M.F."/>
            <person name="Wong A."/>
            <person name="Wong G.K."/>
            <person name="Wu C.I."/>
            <person name="Wu G."/>
            <person name="Yamamoto D."/>
            <person name="Yang H.P."/>
            <person name="Yang S.P."/>
            <person name="Yorke J.A."/>
            <person name="Yoshida K."/>
            <person name="Zdobnov E."/>
            <person name="Zhang P."/>
            <person name="Zhang Y."/>
            <person name="Zimin A.V."/>
            <person name="Baldwin J."/>
            <person name="Abdouelleil A."/>
            <person name="Abdulkadir J."/>
            <person name="Abebe A."/>
            <person name="Abera B."/>
            <person name="Abreu J."/>
            <person name="Acer S.C."/>
            <person name="Aftuck L."/>
            <person name="Alexander A."/>
            <person name="An P."/>
            <person name="Anderson E."/>
            <person name="Anderson S."/>
            <person name="Arachi H."/>
            <person name="Azer M."/>
            <person name="Bachantsang P."/>
            <person name="Barry A."/>
            <person name="Bayul T."/>
            <person name="Berlin A."/>
            <person name="Bessette D."/>
            <person name="Bloom T."/>
            <person name="Blye J."/>
            <person name="Boguslavskiy L."/>
            <person name="Bonnet C."/>
            <person name="Boukhgalter B."/>
            <person name="Bourzgui I."/>
            <person name="Brown A."/>
            <person name="Cahill P."/>
            <person name="Channer S."/>
            <person name="Cheshatsang Y."/>
            <person name="Chuda L."/>
            <person name="Citroen M."/>
            <person name="Collymore A."/>
            <person name="Cooke P."/>
            <person name="Costello M."/>
            <person name="D'Aco K."/>
            <person name="Daza R."/>
            <person name="De Haan G."/>
            <person name="DeGray S."/>
            <person name="DeMaso C."/>
            <person name="Dhargay N."/>
            <person name="Dooley K."/>
            <person name="Dooley E."/>
            <person name="Doricent M."/>
            <person name="Dorje P."/>
            <person name="Dorjee K."/>
            <person name="Dupes A."/>
            <person name="Elong R."/>
            <person name="Falk J."/>
            <person name="Farina A."/>
            <person name="Faro S."/>
            <person name="Ferguson D."/>
            <person name="Fisher S."/>
            <person name="Foley C.D."/>
            <person name="Franke A."/>
            <person name="Friedrich D."/>
            <person name="Gadbois L."/>
            <person name="Gearin G."/>
            <person name="Gearin C.R."/>
            <person name="Giannoukos G."/>
            <person name="Goode T."/>
            <person name="Graham J."/>
            <person name="Grandbois E."/>
            <person name="Grewal S."/>
            <person name="Gyaltsen K."/>
            <person name="Hafez N."/>
            <person name="Hagos B."/>
            <person name="Hall J."/>
            <person name="Henson C."/>
            <person name="Hollinger A."/>
            <person name="Honan T."/>
            <person name="Huard M.D."/>
            <person name="Hughes L."/>
            <person name="Hurhula B."/>
            <person name="Husby M.E."/>
            <person name="Kamat A."/>
            <person name="Kanga B."/>
            <person name="Kashin S."/>
            <person name="Khazanovich D."/>
            <person name="Kisner P."/>
            <person name="Lance K."/>
            <person name="Lara M."/>
            <person name="Lee W."/>
            <person name="Lennon N."/>
            <person name="Letendre F."/>
            <person name="LeVine R."/>
            <person name="Lipovsky A."/>
            <person name="Liu X."/>
            <person name="Liu J."/>
            <person name="Liu S."/>
            <person name="Lokyitsang T."/>
            <person name="Lokyitsang Y."/>
            <person name="Lubonja R."/>
            <person name="Lui A."/>
            <person name="MacDonald P."/>
            <person name="Magnisalis V."/>
            <person name="Maru K."/>
            <person name="Matthews C."/>
            <person name="McCusker W."/>
            <person name="McDonough S."/>
            <person name="Mehta T."/>
            <person name="Meldrim J."/>
            <person name="Meneus L."/>
            <person name="Mihai O."/>
            <person name="Mihalev A."/>
            <person name="Mihova T."/>
            <person name="Mittelman R."/>
            <person name="Mlenga V."/>
            <person name="Montmayeur A."/>
            <person name="Mulrain L."/>
            <person name="Navidi A."/>
            <person name="Naylor J."/>
            <person name="Negash T."/>
            <person name="Nguyen T."/>
            <person name="Nguyen N."/>
            <person name="Nicol R."/>
            <person name="Norbu C."/>
            <person name="Norbu N."/>
            <person name="Novod N."/>
            <person name="O'Neill B."/>
            <person name="Osman S."/>
            <person name="Markiewicz E."/>
            <person name="Oyono O.L."/>
            <person name="Patti C."/>
            <person name="Phunkhang P."/>
            <person name="Pierre F."/>
            <person name="Priest M."/>
            <person name="Raghuraman S."/>
            <person name="Rege F."/>
            <person name="Reyes R."/>
            <person name="Rise C."/>
            <person name="Rogov P."/>
            <person name="Ross K."/>
            <person name="Ryan E."/>
            <person name="Settipalli S."/>
            <person name="Shea T."/>
            <person name="Sherpa N."/>
            <person name="Shi L."/>
            <person name="Shih D."/>
            <person name="Sparrow T."/>
            <person name="Spaulding J."/>
            <person name="Stalker J."/>
            <person name="Stange-Thomann N."/>
            <person name="Stavropoulos S."/>
            <person name="Stone C."/>
            <person name="Strader C."/>
            <person name="Tesfaye S."/>
            <person name="Thomson T."/>
            <person name="Thoulutsang Y."/>
            <person name="Thoulutsang D."/>
            <person name="Topham K."/>
            <person name="Topping I."/>
            <person name="Tsamla T."/>
            <person name="Vassiliev H."/>
            <person name="Vo A."/>
            <person name="Wangchuk T."/>
            <person name="Wangdi T."/>
            <person name="Weiand M."/>
            <person name="Wilkinson J."/>
            <person name="Wilson A."/>
            <person name="Yadav S."/>
            <person name="Young G."/>
            <person name="Yu Q."/>
            <person name="Zembek L."/>
            <person name="Zhong D."/>
            <person name="Zimmer A."/>
            <person name="Zwirko Z."/>
            <person name="Jaffe D.B."/>
            <person name="Alvarez P."/>
            <person name="Brockman W."/>
            <person name="Butler J."/>
            <person name="Chin C."/>
            <person name="Gnerre S."/>
            <person name="Grabherr M."/>
            <person name="Kleber M."/>
            <person name="Mauceli E."/>
            <person name="MacCallum I."/>
        </authorList>
    </citation>
    <scope>NUCLEOTIDE SEQUENCE [LARGE SCALE GENOMIC DNA]</scope>
    <source>
        <strain evidence="6">Tucson 15010-1051.87</strain>
    </source>
</reference>
<evidence type="ECO:0000256" key="1">
    <source>
        <dbReference type="ARBA" id="ARBA00023242"/>
    </source>
</evidence>
<proteinExistence type="predicted"/>
<dbReference type="InParanoid" id="B4M8X3"/>
<keyword evidence="6" id="KW-1185">Reference proteome</keyword>
<dbReference type="Gene3D" id="2.60.40.1970">
    <property type="entry name" value="YEATS domain"/>
    <property type="match status" value="1"/>
</dbReference>